<keyword evidence="3 5" id="KW-0687">Ribonucleoprotein</keyword>
<evidence type="ECO:0000256" key="2">
    <source>
        <dbReference type="ARBA" id="ARBA00022980"/>
    </source>
</evidence>
<dbReference type="InterPro" id="IPR047865">
    <property type="entry name" value="Ribosomal_uL10_bac_type"/>
</dbReference>
<dbReference type="Pfam" id="PF00466">
    <property type="entry name" value="Ribosomal_L10"/>
    <property type="match status" value="1"/>
</dbReference>
<evidence type="ECO:0000313" key="7">
    <source>
        <dbReference type="Proteomes" id="UP000623172"/>
    </source>
</evidence>
<comment type="caution">
    <text evidence="6">The sequence shown here is derived from an EMBL/GenBank/DDBJ whole genome shotgun (WGS) entry which is preliminary data.</text>
</comment>
<keyword evidence="2 5" id="KW-0689">Ribosomal protein</keyword>
<dbReference type="GO" id="GO:0003735">
    <property type="term" value="F:structural constituent of ribosome"/>
    <property type="evidence" value="ECO:0007669"/>
    <property type="project" value="InterPro"/>
</dbReference>
<dbReference type="SUPFAM" id="SSF160369">
    <property type="entry name" value="Ribosomal protein L10-like"/>
    <property type="match status" value="1"/>
</dbReference>
<proteinExistence type="inferred from homology"/>
<dbReference type="EMBL" id="JACRSR010000003">
    <property type="protein sequence ID" value="MBC8531873.1"/>
    <property type="molecule type" value="Genomic_DNA"/>
</dbReference>
<protein>
    <recommendedName>
        <fullName evidence="4 5">Large ribosomal subunit protein uL10</fullName>
    </recommendedName>
</protein>
<dbReference type="GO" id="GO:0006412">
    <property type="term" value="P:translation"/>
    <property type="evidence" value="ECO:0007669"/>
    <property type="project" value="UniProtKB-UniRule"/>
</dbReference>
<organism evidence="6 7">
    <name type="scientific">Gehongia tenuis</name>
    <dbReference type="NCBI Taxonomy" id="2763655"/>
    <lineage>
        <taxon>Bacteria</taxon>
        <taxon>Bacillati</taxon>
        <taxon>Bacillota</taxon>
        <taxon>Clostridia</taxon>
        <taxon>Christensenellales</taxon>
        <taxon>Christensenellaceae</taxon>
        <taxon>Gehongia</taxon>
    </lineage>
</organism>
<evidence type="ECO:0000256" key="1">
    <source>
        <dbReference type="ARBA" id="ARBA00008889"/>
    </source>
</evidence>
<name>A0A926HQ54_9FIRM</name>
<dbReference type="InterPro" id="IPR001790">
    <property type="entry name" value="Ribosomal_uL10"/>
</dbReference>
<dbReference type="InterPro" id="IPR022973">
    <property type="entry name" value="Ribosomal_uL10_bac"/>
</dbReference>
<dbReference type="InterPro" id="IPR002363">
    <property type="entry name" value="Ribosomal_uL10_CS_bac"/>
</dbReference>
<dbReference type="NCBIfam" id="NF000955">
    <property type="entry name" value="PRK00099.1-1"/>
    <property type="match status" value="1"/>
</dbReference>
<keyword evidence="5" id="KW-0699">rRNA-binding</keyword>
<dbReference type="InterPro" id="IPR043141">
    <property type="entry name" value="Ribosomal_uL10-like_sf"/>
</dbReference>
<comment type="function">
    <text evidence="5">Forms part of the ribosomal stalk, playing a central role in the interaction of the ribosome with GTP-bound translation factors.</text>
</comment>
<gene>
    <name evidence="5" type="primary">rplJ</name>
    <name evidence="6" type="ORF">H8696_08440</name>
</gene>
<keyword evidence="7" id="KW-1185">Reference proteome</keyword>
<dbReference type="AlphaFoldDB" id="A0A926HQ54"/>
<dbReference type="Proteomes" id="UP000623172">
    <property type="component" value="Unassembled WGS sequence"/>
</dbReference>
<dbReference type="GO" id="GO:0015934">
    <property type="term" value="C:large ribosomal subunit"/>
    <property type="evidence" value="ECO:0007669"/>
    <property type="project" value="InterPro"/>
</dbReference>
<dbReference type="GO" id="GO:0070180">
    <property type="term" value="F:large ribosomal subunit rRNA binding"/>
    <property type="evidence" value="ECO:0007669"/>
    <property type="project" value="UniProtKB-UniRule"/>
</dbReference>
<accession>A0A926HQ54</accession>
<dbReference type="RefSeq" id="WP_249316610.1">
    <property type="nucleotide sequence ID" value="NZ_JACRSR010000003.1"/>
</dbReference>
<comment type="similarity">
    <text evidence="1 5">Belongs to the universal ribosomal protein uL10 family.</text>
</comment>
<reference evidence="6" key="1">
    <citation type="submission" date="2020-08" db="EMBL/GenBank/DDBJ databases">
        <title>Genome public.</title>
        <authorList>
            <person name="Liu C."/>
            <person name="Sun Q."/>
        </authorList>
    </citation>
    <scope>NUCLEOTIDE SEQUENCE</scope>
    <source>
        <strain evidence="6">NSJ-53</strain>
    </source>
</reference>
<dbReference type="PANTHER" id="PTHR11560">
    <property type="entry name" value="39S RIBOSOMAL PROTEIN L10, MITOCHONDRIAL"/>
    <property type="match status" value="1"/>
</dbReference>
<evidence type="ECO:0000256" key="5">
    <source>
        <dbReference type="HAMAP-Rule" id="MF_00362"/>
    </source>
</evidence>
<dbReference type="Gene3D" id="3.30.70.1730">
    <property type="match status" value="1"/>
</dbReference>
<evidence type="ECO:0000256" key="4">
    <source>
        <dbReference type="ARBA" id="ARBA00035202"/>
    </source>
</evidence>
<dbReference type="PROSITE" id="PS01109">
    <property type="entry name" value="RIBOSOMAL_L10"/>
    <property type="match status" value="1"/>
</dbReference>
<dbReference type="HAMAP" id="MF_00362">
    <property type="entry name" value="Ribosomal_uL10"/>
    <property type="match status" value="1"/>
</dbReference>
<dbReference type="CDD" id="cd05797">
    <property type="entry name" value="Ribosomal_L10"/>
    <property type="match status" value="1"/>
</dbReference>
<comment type="subunit">
    <text evidence="5">Part of the ribosomal stalk of the 50S ribosomal subunit. The N-terminus interacts with L11 and the large rRNA to form the base of the stalk. The C-terminus forms an elongated spine to which L12 dimers bind in a sequential fashion forming a multimeric L10(L12)X complex.</text>
</comment>
<keyword evidence="5" id="KW-0694">RNA-binding</keyword>
<evidence type="ECO:0000256" key="3">
    <source>
        <dbReference type="ARBA" id="ARBA00023274"/>
    </source>
</evidence>
<dbReference type="Gene3D" id="6.10.250.290">
    <property type="match status" value="1"/>
</dbReference>
<sequence length="176" mass="18965">MGKNLELKKQVVADIKDKLERAEGVVLVDYRGLTVAEVTELRNQFRAANVEYRVLKNNLISLAAKELGIEGLDTYLEGPTAVAFGYEDPVAAAKVMNAFIKKTQKTEIKAGLLGTEVLDAKGVKALSDLPSREVLIAKMLGSLQSPIAGLLGVLNGVPRAFVCALDAVRKQKEETA</sequence>
<evidence type="ECO:0000313" key="6">
    <source>
        <dbReference type="EMBL" id="MBC8531873.1"/>
    </source>
</evidence>